<accession>A0A9P4LF24</accession>
<comment type="caution">
    <text evidence="1">The sequence shown here is derived from an EMBL/GenBank/DDBJ whole genome shotgun (WGS) entry which is preliminary data.</text>
</comment>
<dbReference type="Proteomes" id="UP000799777">
    <property type="component" value="Unassembled WGS sequence"/>
</dbReference>
<gene>
    <name evidence="1" type="ORF">EK21DRAFT_79763</name>
</gene>
<dbReference type="OrthoDB" id="3945870at2759"/>
<dbReference type="EMBL" id="ML978315">
    <property type="protein sequence ID" value="KAF2023971.1"/>
    <property type="molecule type" value="Genomic_DNA"/>
</dbReference>
<name>A0A9P4LF24_9PLEO</name>
<protein>
    <submittedName>
        <fullName evidence="1">Uncharacterized protein</fullName>
    </submittedName>
</protein>
<organism evidence="1 2">
    <name type="scientific">Setomelanomma holmii</name>
    <dbReference type="NCBI Taxonomy" id="210430"/>
    <lineage>
        <taxon>Eukaryota</taxon>
        <taxon>Fungi</taxon>
        <taxon>Dikarya</taxon>
        <taxon>Ascomycota</taxon>
        <taxon>Pezizomycotina</taxon>
        <taxon>Dothideomycetes</taxon>
        <taxon>Pleosporomycetidae</taxon>
        <taxon>Pleosporales</taxon>
        <taxon>Pleosporineae</taxon>
        <taxon>Phaeosphaeriaceae</taxon>
        <taxon>Setomelanomma</taxon>
    </lineage>
</organism>
<keyword evidence="2" id="KW-1185">Reference proteome</keyword>
<evidence type="ECO:0000313" key="2">
    <source>
        <dbReference type="Proteomes" id="UP000799777"/>
    </source>
</evidence>
<feature type="non-terminal residue" evidence="1">
    <location>
        <position position="1"/>
    </location>
</feature>
<proteinExistence type="predicted"/>
<sequence>GTPKPTLTRIIEAFAYEQRPSDGEIFRKIRLYHRQQDEESEKRWWSCLDKSKPKDLRQLLKRNMLVSAFDTLIDMPGLWSTVQIGALHRLLALKCDEEMVLYLNHIVDSWGAILQHESQTLPFTIVDSVTVHNIELLAPKHSSIDKELVESLMSRGVLFPSQSDPRVRQSLLNNICSFSGLIPSLRTFFEMLKYLEPTCEALRKLLDTRLKSTIRSSLRGLFFEPEQLCIQVSERKHVEVLSTLSTKDQFLVAYADLWAHCSRHFDGLTASTPLKDLHESKPVSKGLTQCLGIS</sequence>
<dbReference type="AlphaFoldDB" id="A0A9P4LF24"/>
<dbReference type="Pfam" id="PF12520">
    <property type="entry name" value="DUF3723"/>
    <property type="match status" value="1"/>
</dbReference>
<dbReference type="InterPro" id="IPR022198">
    <property type="entry name" value="DUF3723"/>
</dbReference>
<evidence type="ECO:0000313" key="1">
    <source>
        <dbReference type="EMBL" id="KAF2023971.1"/>
    </source>
</evidence>
<reference evidence="1" key="1">
    <citation type="journal article" date="2020" name="Stud. Mycol.">
        <title>101 Dothideomycetes genomes: a test case for predicting lifestyles and emergence of pathogens.</title>
        <authorList>
            <person name="Haridas S."/>
            <person name="Albert R."/>
            <person name="Binder M."/>
            <person name="Bloem J."/>
            <person name="Labutti K."/>
            <person name="Salamov A."/>
            <person name="Andreopoulos B."/>
            <person name="Baker S."/>
            <person name="Barry K."/>
            <person name="Bills G."/>
            <person name="Bluhm B."/>
            <person name="Cannon C."/>
            <person name="Castanera R."/>
            <person name="Culley D."/>
            <person name="Daum C."/>
            <person name="Ezra D."/>
            <person name="Gonzalez J."/>
            <person name="Henrissat B."/>
            <person name="Kuo A."/>
            <person name="Liang C."/>
            <person name="Lipzen A."/>
            <person name="Lutzoni F."/>
            <person name="Magnuson J."/>
            <person name="Mondo S."/>
            <person name="Nolan M."/>
            <person name="Ohm R."/>
            <person name="Pangilinan J."/>
            <person name="Park H.-J."/>
            <person name="Ramirez L."/>
            <person name="Alfaro M."/>
            <person name="Sun H."/>
            <person name="Tritt A."/>
            <person name="Yoshinaga Y."/>
            <person name="Zwiers L.-H."/>
            <person name="Turgeon B."/>
            <person name="Goodwin S."/>
            <person name="Spatafora J."/>
            <person name="Crous P."/>
            <person name="Grigoriev I."/>
        </authorList>
    </citation>
    <scope>NUCLEOTIDE SEQUENCE</scope>
    <source>
        <strain evidence="1">CBS 110217</strain>
    </source>
</reference>